<accession>A0A197JEA0</accession>
<name>A0A197JEA0_9FUNG</name>
<dbReference type="Gene3D" id="1.20.1070.10">
    <property type="entry name" value="Rhodopsin 7-helix transmembrane proteins"/>
    <property type="match status" value="1"/>
</dbReference>
<dbReference type="EMBL" id="KV442118">
    <property type="protein sequence ID" value="OAQ23472.1"/>
    <property type="molecule type" value="Genomic_DNA"/>
</dbReference>
<evidence type="ECO:0000313" key="3">
    <source>
        <dbReference type="Proteomes" id="UP000078512"/>
    </source>
</evidence>
<gene>
    <name evidence="2" type="ORF">K457DRAFT_25025</name>
</gene>
<feature type="transmembrane region" description="Helical" evidence="1">
    <location>
        <begin position="21"/>
        <end position="43"/>
    </location>
</feature>
<keyword evidence="1" id="KW-0472">Membrane</keyword>
<proteinExistence type="predicted"/>
<reference evidence="2 3" key="1">
    <citation type="submission" date="2016-05" db="EMBL/GenBank/DDBJ databases">
        <title>Genome sequencing reveals origins of a unique bacterial endosymbiosis in the earliest lineages of terrestrial Fungi.</title>
        <authorList>
            <consortium name="DOE Joint Genome Institute"/>
            <person name="Uehling J."/>
            <person name="Gryganskyi A."/>
            <person name="Hameed K."/>
            <person name="Tschaplinski T."/>
            <person name="Misztal P."/>
            <person name="Wu S."/>
            <person name="Desiro A."/>
            <person name="Vande Pol N."/>
            <person name="Du Z.-Y."/>
            <person name="Zienkiewicz A."/>
            <person name="Zienkiewicz K."/>
            <person name="Morin E."/>
            <person name="Tisserant E."/>
            <person name="Splivallo R."/>
            <person name="Hainaut M."/>
            <person name="Henrissat B."/>
            <person name="Ohm R."/>
            <person name="Kuo A."/>
            <person name="Yan J."/>
            <person name="Lipzen A."/>
            <person name="Nolan M."/>
            <person name="Labutti K."/>
            <person name="Barry K."/>
            <person name="Goldstein A."/>
            <person name="Labbe J."/>
            <person name="Schadt C."/>
            <person name="Tuskan G."/>
            <person name="Grigoriev I."/>
            <person name="Martin F."/>
            <person name="Vilgalys R."/>
            <person name="Bonito G."/>
        </authorList>
    </citation>
    <scope>NUCLEOTIDE SEQUENCE [LARGE SCALE GENOMIC DNA]</scope>
    <source>
        <strain evidence="2 3">AG-77</strain>
    </source>
</reference>
<feature type="transmembrane region" description="Helical" evidence="1">
    <location>
        <begin position="176"/>
        <end position="201"/>
    </location>
</feature>
<feature type="transmembrane region" description="Helical" evidence="1">
    <location>
        <begin position="124"/>
        <end position="144"/>
    </location>
</feature>
<protein>
    <recommendedName>
        <fullName evidence="4">G-protein coupled receptors family 1 profile domain-containing protein</fullName>
    </recommendedName>
</protein>
<evidence type="ECO:0008006" key="4">
    <source>
        <dbReference type="Google" id="ProtNLM"/>
    </source>
</evidence>
<sequence>MGFNIWLVVIRGCKLTERLLLKWYCLFSFGVPVLTTATAMIILRRKDPNFTAVPRKYFCDFEDLRVALWTFGVPMLLTAVPSVLFALHTVIYLVRHHFVLRRAINIGNTSAISVPFELGHCLRLVFFCVAFGAIVIMLFAQQVIEAKDNISNDPARRGPDRDFPIFSDFSDSVGGIIFFVIFGTTRAALDTLEYLFSCGCIRTRLERRRHRHNSRAVRLASTSSSLDKRTTGIMTPLEAMVDVDLESNLRSTCADLQPRPRLQ</sequence>
<keyword evidence="3" id="KW-1185">Reference proteome</keyword>
<evidence type="ECO:0000256" key="1">
    <source>
        <dbReference type="SAM" id="Phobius"/>
    </source>
</evidence>
<feature type="transmembrane region" description="Helical" evidence="1">
    <location>
        <begin position="66"/>
        <end position="94"/>
    </location>
</feature>
<dbReference type="AlphaFoldDB" id="A0A197JEA0"/>
<keyword evidence="1" id="KW-0812">Transmembrane</keyword>
<organism evidence="2 3">
    <name type="scientific">Linnemannia elongata AG-77</name>
    <dbReference type="NCBI Taxonomy" id="1314771"/>
    <lineage>
        <taxon>Eukaryota</taxon>
        <taxon>Fungi</taxon>
        <taxon>Fungi incertae sedis</taxon>
        <taxon>Mucoromycota</taxon>
        <taxon>Mortierellomycotina</taxon>
        <taxon>Mortierellomycetes</taxon>
        <taxon>Mortierellales</taxon>
        <taxon>Mortierellaceae</taxon>
        <taxon>Linnemannia</taxon>
    </lineage>
</organism>
<evidence type="ECO:0000313" key="2">
    <source>
        <dbReference type="EMBL" id="OAQ23472.1"/>
    </source>
</evidence>
<keyword evidence="1" id="KW-1133">Transmembrane helix</keyword>
<dbReference type="Proteomes" id="UP000078512">
    <property type="component" value="Unassembled WGS sequence"/>
</dbReference>
<dbReference type="OrthoDB" id="2444059at2759"/>